<sequence length="92" mass="10246">MEFASYPQHSFCRTNACRLPLAACRFYCICVRPQPRQVLCDLAPSVIHPSWIKALIHLAMLWTGPVVILVSEHVVIAPELGRSSSQLDCAIV</sequence>
<dbReference type="Proteomes" id="UP000295192">
    <property type="component" value="Unassembled WGS sequence"/>
</dbReference>
<dbReference type="EMBL" id="LSRL02000164">
    <property type="protein sequence ID" value="TDG43285.1"/>
    <property type="molecule type" value="Genomic_DNA"/>
</dbReference>
<accession>A0A484B638</accession>
<evidence type="ECO:0000313" key="1">
    <source>
        <dbReference type="EMBL" id="TDG43285.1"/>
    </source>
</evidence>
<reference evidence="1 2" key="1">
    <citation type="journal article" date="2019" name="J. Hered.">
        <title>An Improved Genome Assembly for Drosophila navojoa, the Basal Species in the mojavensis Cluster.</title>
        <authorList>
            <person name="Vanderlinde T."/>
            <person name="Dupim E.G."/>
            <person name="Nazario-Yepiz N.O."/>
            <person name="Carvalho A.B."/>
        </authorList>
    </citation>
    <scope>NUCLEOTIDE SEQUENCE [LARGE SCALE GENOMIC DNA]</scope>
    <source>
        <strain evidence="1">Navoj_Jal97</strain>
        <tissue evidence="1">Whole organism</tissue>
    </source>
</reference>
<comment type="caution">
    <text evidence="1">The sequence shown here is derived from an EMBL/GenBank/DDBJ whole genome shotgun (WGS) entry which is preliminary data.</text>
</comment>
<gene>
    <name evidence="1" type="ORF">AWZ03_010290</name>
</gene>
<keyword evidence="2" id="KW-1185">Reference proteome</keyword>
<dbReference type="AlphaFoldDB" id="A0A484B638"/>
<name>A0A484B638_DRONA</name>
<organism evidence="1 2">
    <name type="scientific">Drosophila navojoa</name>
    <name type="common">Fruit fly</name>
    <dbReference type="NCBI Taxonomy" id="7232"/>
    <lineage>
        <taxon>Eukaryota</taxon>
        <taxon>Metazoa</taxon>
        <taxon>Ecdysozoa</taxon>
        <taxon>Arthropoda</taxon>
        <taxon>Hexapoda</taxon>
        <taxon>Insecta</taxon>
        <taxon>Pterygota</taxon>
        <taxon>Neoptera</taxon>
        <taxon>Endopterygota</taxon>
        <taxon>Diptera</taxon>
        <taxon>Brachycera</taxon>
        <taxon>Muscomorpha</taxon>
        <taxon>Ephydroidea</taxon>
        <taxon>Drosophilidae</taxon>
        <taxon>Drosophila</taxon>
    </lineage>
</organism>
<protein>
    <submittedName>
        <fullName evidence="1">Uncharacterized protein</fullName>
    </submittedName>
</protein>
<proteinExistence type="predicted"/>
<evidence type="ECO:0000313" key="2">
    <source>
        <dbReference type="Proteomes" id="UP000295192"/>
    </source>
</evidence>